<evidence type="ECO:0000256" key="1">
    <source>
        <dbReference type="SAM" id="Phobius"/>
    </source>
</evidence>
<proteinExistence type="predicted"/>
<keyword evidence="1" id="KW-1133">Transmembrane helix</keyword>
<protein>
    <submittedName>
        <fullName evidence="2">Uncharacterized protein</fullName>
    </submittedName>
</protein>
<keyword evidence="1" id="KW-0812">Transmembrane</keyword>
<accession>A0A7V1ZHC2</accession>
<organism evidence="2">
    <name type="scientific">Thermoanaerobaculum aquaticum</name>
    <dbReference type="NCBI Taxonomy" id="1312852"/>
    <lineage>
        <taxon>Bacteria</taxon>
        <taxon>Pseudomonadati</taxon>
        <taxon>Acidobacteriota</taxon>
        <taxon>Thermoanaerobaculia</taxon>
        <taxon>Thermoanaerobaculales</taxon>
        <taxon>Thermoanaerobaculaceae</taxon>
        <taxon>Thermoanaerobaculum</taxon>
    </lineage>
</organism>
<name>A0A7V1ZHC2_9BACT</name>
<sequence length="208" mass="23090">MSVRPWLVFGGVMVLAGFFGALLLEDLLSPSIAHAWHLYGDSAFALGKELLFVSRPKYWTGGQVAECGRVEMYARLEGRLLGGNQGGLFVIQHACVPSHPKHTSCDEAVRQLAASLGLKGLTSTLTRDIVFGEEVDVLAFEGKTEGEKTFLGEGLCLQLPRQRPPDASTWILWSISSQERRGLLRRATRPKLWDLVSRSWRQPILVLF</sequence>
<feature type="transmembrane region" description="Helical" evidence="1">
    <location>
        <begin position="6"/>
        <end position="24"/>
    </location>
</feature>
<evidence type="ECO:0000313" key="2">
    <source>
        <dbReference type="EMBL" id="HEQ88127.1"/>
    </source>
</evidence>
<comment type="caution">
    <text evidence="2">The sequence shown here is derived from an EMBL/GenBank/DDBJ whole genome shotgun (WGS) entry which is preliminary data.</text>
</comment>
<dbReference type="EMBL" id="DSHW01000135">
    <property type="protein sequence ID" value="HEQ88127.1"/>
    <property type="molecule type" value="Genomic_DNA"/>
</dbReference>
<dbReference type="AlphaFoldDB" id="A0A7V1ZHC2"/>
<reference evidence="2" key="1">
    <citation type="journal article" date="2020" name="mSystems">
        <title>Genome- and Community-Level Interaction Insights into Carbon Utilization and Element Cycling Functions of Hydrothermarchaeota in Hydrothermal Sediment.</title>
        <authorList>
            <person name="Zhou Z."/>
            <person name="Liu Y."/>
            <person name="Xu W."/>
            <person name="Pan J."/>
            <person name="Luo Z.H."/>
            <person name="Li M."/>
        </authorList>
    </citation>
    <scope>NUCLEOTIDE SEQUENCE [LARGE SCALE GENOMIC DNA]</scope>
    <source>
        <strain evidence="2">SpSt-186</strain>
    </source>
</reference>
<keyword evidence="1" id="KW-0472">Membrane</keyword>
<gene>
    <name evidence="2" type="ORF">ENP06_01805</name>
</gene>